<organism evidence="2 3">
    <name type="scientific">Quercus suber</name>
    <name type="common">Cork oak</name>
    <dbReference type="NCBI Taxonomy" id="58331"/>
    <lineage>
        <taxon>Eukaryota</taxon>
        <taxon>Viridiplantae</taxon>
        <taxon>Streptophyta</taxon>
        <taxon>Embryophyta</taxon>
        <taxon>Tracheophyta</taxon>
        <taxon>Spermatophyta</taxon>
        <taxon>Magnoliopsida</taxon>
        <taxon>eudicotyledons</taxon>
        <taxon>Gunneridae</taxon>
        <taxon>Pentapetalae</taxon>
        <taxon>rosids</taxon>
        <taxon>fabids</taxon>
        <taxon>Fagales</taxon>
        <taxon>Fagaceae</taxon>
        <taxon>Quercus</taxon>
    </lineage>
</organism>
<feature type="transmembrane region" description="Helical" evidence="1">
    <location>
        <begin position="104"/>
        <end position="124"/>
    </location>
</feature>
<evidence type="ECO:0000256" key="1">
    <source>
        <dbReference type="SAM" id="Phobius"/>
    </source>
</evidence>
<keyword evidence="1" id="KW-0472">Membrane</keyword>
<evidence type="ECO:0000313" key="3">
    <source>
        <dbReference type="Proteomes" id="UP000237347"/>
    </source>
</evidence>
<accession>A0AAW0LJ39</accession>
<evidence type="ECO:0000313" key="2">
    <source>
        <dbReference type="EMBL" id="KAK7851499.1"/>
    </source>
</evidence>
<reference evidence="2 3" key="1">
    <citation type="journal article" date="2018" name="Sci. Data">
        <title>The draft genome sequence of cork oak.</title>
        <authorList>
            <person name="Ramos A.M."/>
            <person name="Usie A."/>
            <person name="Barbosa P."/>
            <person name="Barros P.M."/>
            <person name="Capote T."/>
            <person name="Chaves I."/>
            <person name="Simoes F."/>
            <person name="Abreu I."/>
            <person name="Carrasquinho I."/>
            <person name="Faro C."/>
            <person name="Guimaraes J.B."/>
            <person name="Mendonca D."/>
            <person name="Nobrega F."/>
            <person name="Rodrigues L."/>
            <person name="Saibo N.J.M."/>
            <person name="Varela M.C."/>
            <person name="Egas C."/>
            <person name="Matos J."/>
            <person name="Miguel C.M."/>
            <person name="Oliveira M.M."/>
            <person name="Ricardo C.P."/>
            <person name="Goncalves S."/>
        </authorList>
    </citation>
    <scope>NUCLEOTIDE SEQUENCE [LARGE SCALE GENOMIC DNA]</scope>
    <source>
        <strain evidence="3">cv. HL8</strain>
    </source>
</reference>
<gene>
    <name evidence="2" type="ORF">CFP56_041677</name>
</gene>
<sequence>MANRRCLHALTRHASALFSTNPCLPSLPLAKTQPLKPFLAAHIFTTLEDDDDDEVGGSSEEDELELVKRVLSGEERGRGEPSDRVFKPYGPVFCCRSGSSSSSFGVVFHWMFMGVLIFCYLFVFRLDRTSSR</sequence>
<keyword evidence="3" id="KW-1185">Reference proteome</keyword>
<proteinExistence type="predicted"/>
<protein>
    <submittedName>
        <fullName evidence="2">Uncharacterized protein</fullName>
    </submittedName>
</protein>
<dbReference type="Proteomes" id="UP000237347">
    <property type="component" value="Unassembled WGS sequence"/>
</dbReference>
<dbReference type="EMBL" id="PKMF04000086">
    <property type="protein sequence ID" value="KAK7851499.1"/>
    <property type="molecule type" value="Genomic_DNA"/>
</dbReference>
<keyword evidence="1" id="KW-0812">Transmembrane</keyword>
<keyword evidence="1" id="KW-1133">Transmembrane helix</keyword>
<name>A0AAW0LJ39_QUESU</name>
<dbReference type="AlphaFoldDB" id="A0AAW0LJ39"/>
<comment type="caution">
    <text evidence="2">The sequence shown here is derived from an EMBL/GenBank/DDBJ whole genome shotgun (WGS) entry which is preliminary data.</text>
</comment>